<proteinExistence type="predicted"/>
<name>A0A6J7WSD7_9CAUD</name>
<protein>
    <submittedName>
        <fullName evidence="1">Uncharacterized protein</fullName>
    </submittedName>
</protein>
<organism evidence="1">
    <name type="scientific">uncultured Caudovirales phage</name>
    <dbReference type="NCBI Taxonomy" id="2100421"/>
    <lineage>
        <taxon>Viruses</taxon>
        <taxon>Duplodnaviria</taxon>
        <taxon>Heunggongvirae</taxon>
        <taxon>Uroviricota</taxon>
        <taxon>Caudoviricetes</taxon>
        <taxon>Peduoviridae</taxon>
        <taxon>Maltschvirus</taxon>
        <taxon>Maltschvirus maltsch</taxon>
    </lineage>
</organism>
<gene>
    <name evidence="1" type="ORF">UFOVP240_50</name>
</gene>
<evidence type="ECO:0000313" key="1">
    <source>
        <dbReference type="EMBL" id="CAB5220881.1"/>
    </source>
</evidence>
<reference evidence="1" key="1">
    <citation type="submission" date="2020-05" db="EMBL/GenBank/DDBJ databases">
        <authorList>
            <person name="Chiriac C."/>
            <person name="Salcher M."/>
            <person name="Ghai R."/>
            <person name="Kavagutti S V."/>
        </authorList>
    </citation>
    <scope>NUCLEOTIDE SEQUENCE</scope>
</reference>
<dbReference type="EMBL" id="LR798293">
    <property type="protein sequence ID" value="CAB5220881.1"/>
    <property type="molecule type" value="Genomic_DNA"/>
</dbReference>
<sequence length="55" mass="6574">MILRDLMIERILFACDEDTLIRNYGITEDHFEDLSDLDLFEMYEDAMGINEITRD</sequence>
<accession>A0A6J7WSD7</accession>